<dbReference type="Gene3D" id="3.30.70.560">
    <property type="entry name" value="7,8-Dihydro-6-hydroxymethylpterin-pyrophosphokinase HPPK"/>
    <property type="match status" value="1"/>
</dbReference>
<evidence type="ECO:0000256" key="4">
    <source>
        <dbReference type="ARBA" id="ARBA00016218"/>
    </source>
</evidence>
<dbReference type="GO" id="GO:0046654">
    <property type="term" value="P:tetrahydrofolate biosynthetic process"/>
    <property type="evidence" value="ECO:0007669"/>
    <property type="project" value="UniProtKB-UniPathway"/>
</dbReference>
<evidence type="ECO:0000256" key="5">
    <source>
        <dbReference type="ARBA" id="ARBA00022679"/>
    </source>
</evidence>
<dbReference type="GO" id="GO:0016301">
    <property type="term" value="F:kinase activity"/>
    <property type="evidence" value="ECO:0007669"/>
    <property type="project" value="UniProtKB-KW"/>
</dbReference>
<keyword evidence="9" id="KW-0289">Folate biosynthesis</keyword>
<comment type="function">
    <text evidence="10">Catalyzes the transfer of pyrophosphate from adenosine triphosphate (ATP) to 6-hydroxymethyl-7,8-dihydropterin, an enzymatic step in folate biosynthesis pathway.</text>
</comment>
<evidence type="ECO:0000256" key="7">
    <source>
        <dbReference type="ARBA" id="ARBA00022777"/>
    </source>
</evidence>
<keyword evidence="8" id="KW-0067">ATP-binding</keyword>
<evidence type="ECO:0000259" key="13">
    <source>
        <dbReference type="PROSITE" id="PS00794"/>
    </source>
</evidence>
<dbReference type="GO" id="GO:0046656">
    <property type="term" value="P:folic acid biosynthetic process"/>
    <property type="evidence" value="ECO:0007669"/>
    <property type="project" value="UniProtKB-KW"/>
</dbReference>
<dbReference type="Proteomes" id="UP000252255">
    <property type="component" value="Unassembled WGS sequence"/>
</dbReference>
<dbReference type="PANTHER" id="PTHR43071:SF1">
    <property type="entry name" value="2-AMINO-4-HYDROXY-6-HYDROXYMETHYLDIHYDROPTERIDINE PYROPHOSPHOKINASE"/>
    <property type="match status" value="1"/>
</dbReference>
<dbReference type="PROSITE" id="PS00794">
    <property type="entry name" value="HPPK"/>
    <property type="match status" value="1"/>
</dbReference>
<dbReference type="Pfam" id="PF01288">
    <property type="entry name" value="HPPK"/>
    <property type="match status" value="1"/>
</dbReference>
<dbReference type="AlphaFoldDB" id="A0A367X0V9"/>
<evidence type="ECO:0000256" key="9">
    <source>
        <dbReference type="ARBA" id="ARBA00022909"/>
    </source>
</evidence>
<dbReference type="NCBIfam" id="TIGR01498">
    <property type="entry name" value="folK"/>
    <property type="match status" value="1"/>
</dbReference>
<evidence type="ECO:0000256" key="8">
    <source>
        <dbReference type="ARBA" id="ARBA00022840"/>
    </source>
</evidence>
<gene>
    <name evidence="14" type="ORF">TH30_07510</name>
</gene>
<comment type="pathway">
    <text evidence="1">Cofactor biosynthesis; tetrahydrofolate biosynthesis; 2-amino-4-hydroxy-6-hydroxymethyl-7,8-dihydropteridine diphosphate from 7,8-dihydroneopterin triphosphate: step 4/4.</text>
</comment>
<keyword evidence="6" id="KW-0547">Nucleotide-binding</keyword>
<reference evidence="14 15" key="1">
    <citation type="submission" date="2014-07" db="EMBL/GenBank/DDBJ databases">
        <title>Draft genome sequence of Thalassospira profundimaris PR54-5.</title>
        <authorList>
            <person name="Lai Q."/>
            <person name="Shao Z."/>
        </authorList>
    </citation>
    <scope>NUCLEOTIDE SEQUENCE [LARGE SCALE GENOMIC DNA]</scope>
    <source>
        <strain evidence="14 15">PR54-5</strain>
    </source>
</reference>
<evidence type="ECO:0000313" key="15">
    <source>
        <dbReference type="Proteomes" id="UP000252255"/>
    </source>
</evidence>
<evidence type="ECO:0000256" key="1">
    <source>
        <dbReference type="ARBA" id="ARBA00005051"/>
    </source>
</evidence>
<keyword evidence="7 14" id="KW-0418">Kinase</keyword>
<name>A0A367X0V9_9PROT</name>
<evidence type="ECO:0000256" key="6">
    <source>
        <dbReference type="ARBA" id="ARBA00022741"/>
    </source>
</evidence>
<evidence type="ECO:0000313" key="14">
    <source>
        <dbReference type="EMBL" id="RCK47315.1"/>
    </source>
</evidence>
<dbReference type="PANTHER" id="PTHR43071">
    <property type="entry name" value="2-AMINO-4-HYDROXY-6-HYDROXYMETHYLDIHYDROPTERIDINE PYROPHOSPHOKINASE"/>
    <property type="match status" value="1"/>
</dbReference>
<comment type="caution">
    <text evidence="14">The sequence shown here is derived from an EMBL/GenBank/DDBJ whole genome shotgun (WGS) entry which is preliminary data.</text>
</comment>
<dbReference type="GO" id="GO:0005524">
    <property type="term" value="F:ATP binding"/>
    <property type="evidence" value="ECO:0007669"/>
    <property type="project" value="UniProtKB-KW"/>
</dbReference>
<dbReference type="SUPFAM" id="SSF55083">
    <property type="entry name" value="6-hydroxymethyl-7,8-dihydropterin pyrophosphokinase, HPPK"/>
    <property type="match status" value="1"/>
</dbReference>
<dbReference type="OrthoDB" id="9808041at2"/>
<dbReference type="EMBL" id="JPWI01000003">
    <property type="protein sequence ID" value="RCK47315.1"/>
    <property type="molecule type" value="Genomic_DNA"/>
</dbReference>
<dbReference type="UniPathway" id="UPA00077">
    <property type="reaction ID" value="UER00155"/>
</dbReference>
<dbReference type="EC" id="2.7.6.3" evidence="3"/>
<proteinExistence type="inferred from homology"/>
<dbReference type="InterPro" id="IPR035907">
    <property type="entry name" value="Hppk_sf"/>
</dbReference>
<organism evidence="14 15">
    <name type="scientific">Thalassospira profundimaris</name>
    <dbReference type="NCBI Taxonomy" id="502049"/>
    <lineage>
        <taxon>Bacteria</taxon>
        <taxon>Pseudomonadati</taxon>
        <taxon>Pseudomonadota</taxon>
        <taxon>Alphaproteobacteria</taxon>
        <taxon>Rhodospirillales</taxon>
        <taxon>Thalassospiraceae</taxon>
        <taxon>Thalassospira</taxon>
    </lineage>
</organism>
<feature type="domain" description="7,8-dihydro-6-hydroxymethylpterin-pyrophosphokinase" evidence="13">
    <location>
        <begin position="106"/>
        <end position="117"/>
    </location>
</feature>
<sequence>MSTPSPATTSASSHDAILIAFGANLPTQEYGAPAQTLKAALQRLARDGDISIEQVSSFYETAPVPISDQPWYVNGVARISTGLSAHDLLERLHEVEAEFGRVRRERNAARVIDLDLIAYGRDLLREEGGIQVPHPRMAERAFVLLPLRDVASGWVHPVLDRTVEDLIADLPADQQIRKQAES</sequence>
<protein>
    <recommendedName>
        <fullName evidence="4">2-amino-4-hydroxy-6-hydroxymethyldihydropteridine pyrophosphokinase</fullName>
        <ecNumber evidence="3">2.7.6.3</ecNumber>
    </recommendedName>
    <alternativeName>
        <fullName evidence="11">6-hydroxymethyl-7,8-dihydropterin pyrophosphokinase</fullName>
    </alternativeName>
    <alternativeName>
        <fullName evidence="12">7,8-dihydro-6-hydroxymethylpterin-pyrophosphokinase</fullName>
    </alternativeName>
</protein>
<evidence type="ECO:0000256" key="10">
    <source>
        <dbReference type="ARBA" id="ARBA00029409"/>
    </source>
</evidence>
<dbReference type="InterPro" id="IPR000550">
    <property type="entry name" value="Hppk"/>
</dbReference>
<accession>A0A367X0V9</accession>
<keyword evidence="5" id="KW-0808">Transferase</keyword>
<evidence type="ECO:0000256" key="12">
    <source>
        <dbReference type="ARBA" id="ARBA00033413"/>
    </source>
</evidence>
<evidence type="ECO:0000256" key="2">
    <source>
        <dbReference type="ARBA" id="ARBA00005810"/>
    </source>
</evidence>
<comment type="similarity">
    <text evidence="2">Belongs to the HPPK family.</text>
</comment>
<evidence type="ECO:0000256" key="11">
    <source>
        <dbReference type="ARBA" id="ARBA00029766"/>
    </source>
</evidence>
<dbReference type="RefSeq" id="WP_114097532.1">
    <property type="nucleotide sequence ID" value="NZ_JPWI01000003.1"/>
</dbReference>
<dbReference type="CDD" id="cd00483">
    <property type="entry name" value="HPPK"/>
    <property type="match status" value="1"/>
</dbReference>
<evidence type="ECO:0000256" key="3">
    <source>
        <dbReference type="ARBA" id="ARBA00013253"/>
    </source>
</evidence>
<dbReference type="GO" id="GO:0003848">
    <property type="term" value="F:2-amino-4-hydroxy-6-hydroxymethyldihydropteridine diphosphokinase activity"/>
    <property type="evidence" value="ECO:0007669"/>
    <property type="project" value="UniProtKB-EC"/>
</dbReference>